<proteinExistence type="predicted"/>
<comment type="caution">
    <text evidence="3">The sequence shown here is derived from an EMBL/GenBank/DDBJ whole genome shotgun (WGS) entry which is preliminary data.</text>
</comment>
<dbReference type="InterPro" id="IPR051785">
    <property type="entry name" value="MMCE/EMCE_epimerase"/>
</dbReference>
<protein>
    <recommendedName>
        <fullName evidence="2">VOC domain-containing protein</fullName>
    </recommendedName>
</protein>
<feature type="domain" description="VOC" evidence="2">
    <location>
        <begin position="22"/>
        <end position="163"/>
    </location>
</feature>
<sequence length="175" mass="19497">MRGGATAMTINPTKTAPLKLKRLDNIDVVVNDFPRMVAFYRDVLGLPLHPHGYRPDRGWAMFMCGDVDLVLLSVPEAERTGRRRTSNYAQDPAGVHSFAAQVDDLDEAITTLDAHGVKWADDTVVFGAGHVLPSAPDGDFNGIWYRFRSFYDPEENVMHICEVHPPTGFDRGRQA</sequence>
<reference evidence="3 4" key="1">
    <citation type="submission" date="2017-02" db="EMBL/GenBank/DDBJ databases">
        <title>The new phylogeny of genus Mycobacterium.</title>
        <authorList>
            <person name="Tortoli E."/>
            <person name="Trovato A."/>
            <person name="Cirillo D.M."/>
        </authorList>
    </citation>
    <scope>NUCLEOTIDE SEQUENCE [LARGE SCALE GENOMIC DNA]</scope>
    <source>
        <strain evidence="3 4">RW6</strain>
    </source>
</reference>
<dbReference type="PANTHER" id="PTHR43048">
    <property type="entry name" value="METHYLMALONYL-COA EPIMERASE"/>
    <property type="match status" value="1"/>
</dbReference>
<dbReference type="PANTHER" id="PTHR43048:SF3">
    <property type="entry name" value="METHYLMALONYL-COA EPIMERASE, MITOCHONDRIAL"/>
    <property type="match status" value="1"/>
</dbReference>
<dbReference type="GO" id="GO:0004493">
    <property type="term" value="F:methylmalonyl-CoA epimerase activity"/>
    <property type="evidence" value="ECO:0007669"/>
    <property type="project" value="TreeGrafter"/>
</dbReference>
<accession>A0A1X0BA39</accession>
<dbReference type="GO" id="GO:0046872">
    <property type="term" value="F:metal ion binding"/>
    <property type="evidence" value="ECO:0007669"/>
    <property type="project" value="UniProtKB-KW"/>
</dbReference>
<dbReference type="SUPFAM" id="SSF54593">
    <property type="entry name" value="Glyoxalase/Bleomycin resistance protein/Dihydroxybiphenyl dioxygenase"/>
    <property type="match status" value="1"/>
</dbReference>
<evidence type="ECO:0000256" key="1">
    <source>
        <dbReference type="ARBA" id="ARBA00022723"/>
    </source>
</evidence>
<dbReference type="EMBL" id="MVHF01000002">
    <property type="protein sequence ID" value="ORA39212.1"/>
    <property type="molecule type" value="Genomic_DNA"/>
</dbReference>
<dbReference type="InterPro" id="IPR029068">
    <property type="entry name" value="Glyas_Bleomycin-R_OHBP_Dase"/>
</dbReference>
<evidence type="ECO:0000313" key="4">
    <source>
        <dbReference type="Proteomes" id="UP000192448"/>
    </source>
</evidence>
<dbReference type="InterPro" id="IPR037523">
    <property type="entry name" value="VOC_core"/>
</dbReference>
<keyword evidence="1" id="KW-0479">Metal-binding</keyword>
<dbReference type="InterPro" id="IPR004360">
    <property type="entry name" value="Glyas_Fos-R_dOase_dom"/>
</dbReference>
<keyword evidence="4" id="KW-1185">Reference proteome</keyword>
<dbReference type="Pfam" id="PF00903">
    <property type="entry name" value="Glyoxalase"/>
    <property type="match status" value="1"/>
</dbReference>
<evidence type="ECO:0000313" key="3">
    <source>
        <dbReference type="EMBL" id="ORA39212.1"/>
    </source>
</evidence>
<dbReference type="Proteomes" id="UP000192448">
    <property type="component" value="Unassembled WGS sequence"/>
</dbReference>
<dbReference type="Gene3D" id="3.10.180.10">
    <property type="entry name" value="2,3-Dihydroxybiphenyl 1,2-Dioxygenase, domain 1"/>
    <property type="match status" value="1"/>
</dbReference>
<evidence type="ECO:0000259" key="2">
    <source>
        <dbReference type="PROSITE" id="PS51819"/>
    </source>
</evidence>
<dbReference type="GO" id="GO:0046491">
    <property type="term" value="P:L-methylmalonyl-CoA metabolic process"/>
    <property type="evidence" value="ECO:0007669"/>
    <property type="project" value="TreeGrafter"/>
</dbReference>
<name>A0A1X0BA39_9MYCO</name>
<dbReference type="PROSITE" id="PS51819">
    <property type="entry name" value="VOC"/>
    <property type="match status" value="1"/>
</dbReference>
<gene>
    <name evidence="3" type="ORF">BST13_02810</name>
</gene>
<organism evidence="3 4">
    <name type="scientific">Mycobacterium aquaticum</name>
    <dbReference type="NCBI Taxonomy" id="1927124"/>
    <lineage>
        <taxon>Bacteria</taxon>
        <taxon>Bacillati</taxon>
        <taxon>Actinomycetota</taxon>
        <taxon>Actinomycetes</taxon>
        <taxon>Mycobacteriales</taxon>
        <taxon>Mycobacteriaceae</taxon>
        <taxon>Mycobacterium</taxon>
    </lineage>
</organism>
<dbReference type="STRING" id="1927124.BST13_02810"/>
<dbReference type="AlphaFoldDB" id="A0A1X0BA39"/>